<keyword evidence="4 6" id="KW-0472">Membrane</keyword>
<evidence type="ECO:0000259" key="7">
    <source>
        <dbReference type="PROSITE" id="PS51012"/>
    </source>
</evidence>
<gene>
    <name evidence="8" type="ORF">ACFOZ4_33570</name>
</gene>
<comment type="subcellular location">
    <subcellularLocation>
        <location evidence="6">Cell membrane</location>
        <topology evidence="6">Multi-pass membrane protein</topology>
    </subcellularLocation>
    <subcellularLocation>
        <location evidence="1">Membrane</location>
        <topology evidence="1">Multi-pass membrane protein</topology>
    </subcellularLocation>
</comment>
<reference evidence="9" key="1">
    <citation type="journal article" date="2019" name="Int. J. Syst. Evol. Microbiol.">
        <title>The Global Catalogue of Microorganisms (GCM) 10K type strain sequencing project: providing services to taxonomists for standard genome sequencing and annotation.</title>
        <authorList>
            <consortium name="The Broad Institute Genomics Platform"/>
            <consortium name="The Broad Institute Genome Sequencing Center for Infectious Disease"/>
            <person name="Wu L."/>
            <person name="Ma J."/>
        </authorList>
    </citation>
    <scope>NUCLEOTIDE SEQUENCE [LARGE SCALE GENOMIC DNA]</scope>
    <source>
        <strain evidence="9">CGMCC 4.7289</strain>
    </source>
</reference>
<evidence type="ECO:0000313" key="8">
    <source>
        <dbReference type="EMBL" id="MFC4135570.1"/>
    </source>
</evidence>
<feature type="transmembrane region" description="Helical" evidence="6">
    <location>
        <begin position="104"/>
        <end position="131"/>
    </location>
</feature>
<dbReference type="PANTHER" id="PTHR43229">
    <property type="entry name" value="NODULATION PROTEIN J"/>
    <property type="match status" value="1"/>
</dbReference>
<sequence length="255" mass="27278">MTPNRTLRHGTALAWRNLVKFRHTPDQLLDITLMPITFVLMFVFLFGNAVSGDWHAYLQFVIPGIAVQALMFATLGSAISLNTDIRTGVYDRLRSLPIARSAPLIGHILGDTVKYALAVLLVFGVGAALGFRVHNGLAGVGAAAALMLVFALAVCWIATLIGVVARAAETVQALSLVLIFPLTFGSNVFVPTGKLPGWLQSWVKINPVTQVSDALRGLLLGTPVGPAVTRSLLWSAAIMALFAPLAVLAYRRGPR</sequence>
<dbReference type="PIRSF" id="PIRSF006648">
    <property type="entry name" value="DrrB"/>
    <property type="match status" value="1"/>
</dbReference>
<dbReference type="InterPro" id="IPR051784">
    <property type="entry name" value="Nod_factor_ABC_transporter"/>
</dbReference>
<evidence type="ECO:0000256" key="1">
    <source>
        <dbReference type="ARBA" id="ARBA00004141"/>
    </source>
</evidence>
<evidence type="ECO:0000256" key="4">
    <source>
        <dbReference type="ARBA" id="ARBA00023136"/>
    </source>
</evidence>
<dbReference type="InterPro" id="IPR047817">
    <property type="entry name" value="ABC2_TM_bact-type"/>
</dbReference>
<evidence type="ECO:0000256" key="6">
    <source>
        <dbReference type="RuleBase" id="RU361157"/>
    </source>
</evidence>
<keyword evidence="5" id="KW-0046">Antibiotic resistance</keyword>
<dbReference type="EMBL" id="JBHSAY010000023">
    <property type="protein sequence ID" value="MFC4135570.1"/>
    <property type="molecule type" value="Genomic_DNA"/>
</dbReference>
<dbReference type="InterPro" id="IPR000412">
    <property type="entry name" value="ABC_2_transport"/>
</dbReference>
<proteinExistence type="inferred from homology"/>
<keyword evidence="3 6" id="KW-1133">Transmembrane helix</keyword>
<feature type="transmembrane region" description="Helical" evidence="6">
    <location>
        <begin position="137"/>
        <end position="164"/>
    </location>
</feature>
<dbReference type="PROSITE" id="PS51012">
    <property type="entry name" value="ABC_TM2"/>
    <property type="match status" value="1"/>
</dbReference>
<organism evidence="8 9">
    <name type="scientific">Hamadaea flava</name>
    <dbReference type="NCBI Taxonomy" id="1742688"/>
    <lineage>
        <taxon>Bacteria</taxon>
        <taxon>Bacillati</taxon>
        <taxon>Actinomycetota</taxon>
        <taxon>Actinomycetes</taxon>
        <taxon>Micromonosporales</taxon>
        <taxon>Micromonosporaceae</taxon>
        <taxon>Hamadaea</taxon>
    </lineage>
</organism>
<feature type="transmembrane region" description="Helical" evidence="6">
    <location>
        <begin position="232"/>
        <end position="250"/>
    </location>
</feature>
<name>A0ABV8LX20_9ACTN</name>
<protein>
    <recommendedName>
        <fullName evidence="6">Transport permease protein</fullName>
    </recommendedName>
</protein>
<dbReference type="Proteomes" id="UP001595816">
    <property type="component" value="Unassembled WGS sequence"/>
</dbReference>
<dbReference type="InterPro" id="IPR013525">
    <property type="entry name" value="ABC2_TM"/>
</dbReference>
<feature type="transmembrane region" description="Helical" evidence="6">
    <location>
        <begin position="28"/>
        <end position="50"/>
    </location>
</feature>
<feature type="transmembrane region" description="Helical" evidence="6">
    <location>
        <begin position="56"/>
        <end position="83"/>
    </location>
</feature>
<evidence type="ECO:0000256" key="5">
    <source>
        <dbReference type="ARBA" id="ARBA00023251"/>
    </source>
</evidence>
<accession>A0ABV8LX20</accession>
<comment type="similarity">
    <text evidence="6">Belongs to the ABC-2 integral membrane protein family.</text>
</comment>
<keyword evidence="6" id="KW-0813">Transport</keyword>
<dbReference type="PANTHER" id="PTHR43229:SF2">
    <property type="entry name" value="NODULATION PROTEIN J"/>
    <property type="match status" value="1"/>
</dbReference>
<feature type="domain" description="ABC transmembrane type-2" evidence="7">
    <location>
        <begin position="26"/>
        <end position="253"/>
    </location>
</feature>
<dbReference type="Pfam" id="PF01061">
    <property type="entry name" value="ABC2_membrane"/>
    <property type="match status" value="1"/>
</dbReference>
<evidence type="ECO:0000313" key="9">
    <source>
        <dbReference type="Proteomes" id="UP001595816"/>
    </source>
</evidence>
<comment type="caution">
    <text evidence="8">The sequence shown here is derived from an EMBL/GenBank/DDBJ whole genome shotgun (WGS) entry which is preliminary data.</text>
</comment>
<evidence type="ECO:0000256" key="2">
    <source>
        <dbReference type="ARBA" id="ARBA00022692"/>
    </source>
</evidence>
<dbReference type="RefSeq" id="WP_253750214.1">
    <property type="nucleotide sequence ID" value="NZ_JAMZDZ010000001.1"/>
</dbReference>
<keyword evidence="2 6" id="KW-0812">Transmembrane</keyword>
<feature type="transmembrane region" description="Helical" evidence="6">
    <location>
        <begin position="171"/>
        <end position="190"/>
    </location>
</feature>
<evidence type="ECO:0000256" key="3">
    <source>
        <dbReference type="ARBA" id="ARBA00022989"/>
    </source>
</evidence>
<keyword evidence="6" id="KW-1003">Cell membrane</keyword>
<keyword evidence="9" id="KW-1185">Reference proteome</keyword>